<accession>A0A7J5A8A9</accession>
<comment type="caution">
    <text evidence="1">The sequence shown here is derived from an EMBL/GenBank/DDBJ whole genome shotgun (WGS) entry which is preliminary data.</text>
</comment>
<evidence type="ECO:0000313" key="2">
    <source>
        <dbReference type="Proteomes" id="UP000490922"/>
    </source>
</evidence>
<evidence type="ECO:0000313" key="1">
    <source>
        <dbReference type="EMBL" id="KAB1153755.1"/>
    </source>
</evidence>
<dbReference type="InterPro" id="IPR029063">
    <property type="entry name" value="SAM-dependent_MTases_sf"/>
</dbReference>
<dbReference type="Proteomes" id="UP000490922">
    <property type="component" value="Unassembled WGS sequence"/>
</dbReference>
<keyword evidence="2" id="KW-1185">Reference proteome</keyword>
<dbReference type="Gene3D" id="3.40.50.150">
    <property type="entry name" value="Vaccinia Virus protein VP39"/>
    <property type="match status" value="1"/>
</dbReference>
<dbReference type="EMBL" id="WAEM01000012">
    <property type="protein sequence ID" value="KAB1153755.1"/>
    <property type="molecule type" value="Genomic_DNA"/>
</dbReference>
<proteinExistence type="predicted"/>
<dbReference type="OrthoDB" id="399884at2"/>
<sequence>MRYKNIREEELKNKVGADWFKQFDTTEIIGNIDFTVFPQQDNLFGRTPLLWAEAKTGNFDVATMFVQLILTIGKARTFDKTMPPAFLGAFDFKKVAFVPYINIQDIFYLNDFNWNVTPSNHETKEFQLIKQRIESTLKQNTYVYDYQKDEKELQAFIKNNVAKATTTSKLKIDKNNFIPIYLRWLEIVKPIIDVNWDDLNKANILDSDFYLADLFVDDKDTQNIGDDLSIRENLFVMFQNEGYKIAKENLKQMFDANIMLKNKDTYLHFWKRYKRPPLKEFQDYIIERRDLLVPQDIRERKGAFFTPRIWVELSQKYLTDYLGENWQDEYYIWDCAAGTGNLLAGLTNKYNIYASTLDQADVNVMHERIDHGANLLKNNVFQFDFLNDDFSKLPDPLQFIINNPEKRKKLVIYINPPYAEADNRLGDGRSGVAESMIHKKYSNLMGYTKREMYIQFFTRIHCEIPGIVLANFSTLKNLQAPKFSEFRDFFQAKLEKLFITPADTFDNVKGQFPIGFFIWNLNKKERFNYFEADVFNKREDYVGPKNIWAYDNFKLINEWVKTFRYSKGESIATIIGVGSDFQNQRLVRFGKPFMKVPASNHNWQTTKENLIETSIYYTVRHIFDSTWLNDRDQFLYPNENWESDKEFQNNCLVSTLFSNNISSSFGTNHWIPFTEYEVNAQAKFESNFMTHFIKGKIKQEVQTTDLFTTSCQPELVSGSNEMLKRVQHDTNEGVQHDTNKGVQHDTNEGVQHNKALVFSEEATAVFDAGRELWKYYHAQKDVNVNASLYDIREYFQGRNDKGRMNSKSNDATYSQLIANLRSKLSVLADKIKPKVYEYGFLKA</sequence>
<organism evidence="1 2">
    <name type="scientific">Flavobacterium luteum</name>
    <dbReference type="NCBI Taxonomy" id="2026654"/>
    <lineage>
        <taxon>Bacteria</taxon>
        <taxon>Pseudomonadati</taxon>
        <taxon>Bacteroidota</taxon>
        <taxon>Flavobacteriia</taxon>
        <taxon>Flavobacteriales</taxon>
        <taxon>Flavobacteriaceae</taxon>
        <taxon>Flavobacterium</taxon>
    </lineage>
</organism>
<dbReference type="AlphaFoldDB" id="A0A7J5A8A9"/>
<reference evidence="1 2" key="1">
    <citation type="submission" date="2019-09" db="EMBL/GenBank/DDBJ databases">
        <title>Flavobacterium sp. nov., isolated from glacier ice.</title>
        <authorList>
            <person name="Liu Q."/>
        </authorList>
    </citation>
    <scope>NUCLEOTIDE SEQUENCE [LARGE SCALE GENOMIC DNA]</scope>
    <source>
        <strain evidence="1 2">NBRC 112527</strain>
    </source>
</reference>
<evidence type="ECO:0008006" key="3">
    <source>
        <dbReference type="Google" id="ProtNLM"/>
    </source>
</evidence>
<dbReference type="RefSeq" id="WP_151108559.1">
    <property type="nucleotide sequence ID" value="NZ_WAEM01000012.1"/>
</dbReference>
<dbReference type="SUPFAM" id="SSF53335">
    <property type="entry name" value="S-adenosyl-L-methionine-dependent methyltransferases"/>
    <property type="match status" value="1"/>
</dbReference>
<name>A0A7J5A8A9_9FLAO</name>
<gene>
    <name evidence="1" type="ORF">F6464_13900</name>
</gene>
<protein>
    <recommendedName>
        <fullName evidence="3">N-6 DNA methylase</fullName>
    </recommendedName>
</protein>